<dbReference type="GO" id="GO:0000723">
    <property type="term" value="P:telomere maintenance"/>
    <property type="evidence" value="ECO:0007669"/>
    <property type="project" value="TreeGrafter"/>
</dbReference>
<dbReference type="GO" id="GO:0005634">
    <property type="term" value="C:nucleus"/>
    <property type="evidence" value="ECO:0007669"/>
    <property type="project" value="UniProtKB-SubCell"/>
</dbReference>
<evidence type="ECO:0000256" key="8">
    <source>
        <dbReference type="ARBA" id="ARBA00023172"/>
    </source>
</evidence>
<keyword evidence="10" id="KW-0539">Nucleus</keyword>
<dbReference type="PANTHER" id="PTHR23240:SF8">
    <property type="entry name" value="PROTEIN ARTEMIS"/>
    <property type="match status" value="1"/>
</dbReference>
<dbReference type="GO" id="GO:0004519">
    <property type="term" value="F:endonuclease activity"/>
    <property type="evidence" value="ECO:0007669"/>
    <property type="project" value="UniProtKB-KW"/>
</dbReference>
<keyword evidence="9" id="KW-0234">DNA repair</keyword>
<keyword evidence="8" id="KW-0233">DNA recombination</keyword>
<keyword evidence="15" id="KW-1185">Reference proteome</keyword>
<dbReference type="GO" id="GO:0036297">
    <property type="term" value="P:interstrand cross-link repair"/>
    <property type="evidence" value="ECO:0007669"/>
    <property type="project" value="TreeGrafter"/>
</dbReference>
<dbReference type="GO" id="GO:0003684">
    <property type="term" value="F:damaged DNA binding"/>
    <property type="evidence" value="ECO:0007669"/>
    <property type="project" value="TreeGrafter"/>
</dbReference>
<keyword evidence="7" id="KW-0269">Exonuclease</keyword>
<dbReference type="Pfam" id="PF07522">
    <property type="entry name" value="DRMBL"/>
    <property type="match status" value="1"/>
</dbReference>
<gene>
    <name evidence="14" type="ORF">HERILL_LOCUS13719</name>
</gene>
<name>A0A7R8Z090_HERIL</name>
<dbReference type="GO" id="GO:0006303">
    <property type="term" value="P:double-strand break repair via nonhomologous end joining"/>
    <property type="evidence" value="ECO:0007669"/>
    <property type="project" value="TreeGrafter"/>
</dbReference>
<dbReference type="EMBL" id="LR899013">
    <property type="protein sequence ID" value="CAD7091296.1"/>
    <property type="molecule type" value="Genomic_DNA"/>
</dbReference>
<evidence type="ECO:0000256" key="6">
    <source>
        <dbReference type="ARBA" id="ARBA00022801"/>
    </source>
</evidence>
<evidence type="ECO:0000256" key="5">
    <source>
        <dbReference type="ARBA" id="ARBA00022763"/>
    </source>
</evidence>
<dbReference type="SUPFAM" id="SSF56281">
    <property type="entry name" value="Metallo-hydrolase/oxidoreductase"/>
    <property type="match status" value="1"/>
</dbReference>
<dbReference type="GO" id="GO:0035312">
    <property type="term" value="F:5'-3' DNA exonuclease activity"/>
    <property type="evidence" value="ECO:0007669"/>
    <property type="project" value="TreeGrafter"/>
</dbReference>
<comment type="subcellular location">
    <subcellularLocation>
        <location evidence="1">Nucleus</location>
    </subcellularLocation>
</comment>
<feature type="domain" description="DNA repair metallo-beta-lactamase" evidence="13">
    <location>
        <begin position="257"/>
        <end position="314"/>
    </location>
</feature>
<evidence type="ECO:0000256" key="10">
    <source>
        <dbReference type="ARBA" id="ARBA00023242"/>
    </source>
</evidence>
<evidence type="ECO:0000256" key="2">
    <source>
        <dbReference type="ARBA" id="ARBA00010304"/>
    </source>
</evidence>
<proteinExistence type="inferred from homology"/>
<accession>A0A7R8Z090</accession>
<reference evidence="14 15" key="1">
    <citation type="submission" date="2020-11" db="EMBL/GenBank/DDBJ databases">
        <authorList>
            <person name="Wallbank WR R."/>
            <person name="Pardo Diaz C."/>
            <person name="Kozak K."/>
            <person name="Martin S."/>
            <person name="Jiggins C."/>
            <person name="Moest M."/>
            <person name="Warren A I."/>
            <person name="Generalovic N T."/>
            <person name="Byers J.R.P. K."/>
            <person name="Montejo-Kovacevich G."/>
            <person name="Yen C E."/>
        </authorList>
    </citation>
    <scope>NUCLEOTIDE SEQUENCE [LARGE SCALE GENOMIC DNA]</scope>
</reference>
<keyword evidence="3" id="KW-0540">Nuclease</keyword>
<sequence length="378" mass="44128">MSTFSGLFEEIPFISADRFDGENLRSKIFFLSHCHMDHMRGLDRPEGLPGPLYTSAVSRVLVRKQFPNVQDVRVLEIGSAEEISYESDGEEYRVVVTALPARHCPGSIMLLIQYRELKILYTGDFRLTKADLDSKFASLRQLEPDVVYLDSSFLKKCYPEFPTQTESIKKICDLITEWTSISPQHKVIIRIPAQYGSEFLFMEIGRKLKQKIYVANEQLEKYIFFPDMDQCISSNLKECNIFSLQKHEKGMFGSFHYRIIQPSALFWKNWTRGQPICKEENKNTIRVAYSSHSSYTELKDFIEFVKPKKVQLNVVSKMPEEMYKCLDEILGELEQSSKERKEPAIVKSRFDNLFRVPNSGYNRKYEEPIRMPIKRVKL</sequence>
<evidence type="ECO:0000256" key="3">
    <source>
        <dbReference type="ARBA" id="ARBA00022722"/>
    </source>
</evidence>
<dbReference type="InterPro" id="IPR011084">
    <property type="entry name" value="DRMBL"/>
</dbReference>
<keyword evidence="4" id="KW-0255">Endonuclease</keyword>
<protein>
    <recommendedName>
        <fullName evidence="11">Protein artemis</fullName>
    </recommendedName>
    <alternativeName>
        <fullName evidence="12">DNA cross-link repair 1C protein</fullName>
    </alternativeName>
</protein>
<evidence type="ECO:0000256" key="4">
    <source>
        <dbReference type="ARBA" id="ARBA00022759"/>
    </source>
</evidence>
<dbReference type="Proteomes" id="UP000594454">
    <property type="component" value="Chromosome 5"/>
</dbReference>
<evidence type="ECO:0000256" key="7">
    <source>
        <dbReference type="ARBA" id="ARBA00022839"/>
    </source>
</evidence>
<evidence type="ECO:0000313" key="15">
    <source>
        <dbReference type="Proteomes" id="UP000594454"/>
    </source>
</evidence>
<comment type="similarity">
    <text evidence="2">Belongs to the DNA repair metallo-beta-lactamase (DRMBL) family.</text>
</comment>
<dbReference type="Gene3D" id="3.40.50.12650">
    <property type="match status" value="1"/>
</dbReference>
<dbReference type="GO" id="GO:0006310">
    <property type="term" value="P:DNA recombination"/>
    <property type="evidence" value="ECO:0007669"/>
    <property type="project" value="UniProtKB-KW"/>
</dbReference>
<keyword evidence="6" id="KW-0378">Hydrolase</keyword>
<dbReference type="OMA" id="NCCESAF"/>
<dbReference type="AlphaFoldDB" id="A0A7R8Z090"/>
<evidence type="ECO:0000256" key="11">
    <source>
        <dbReference type="ARBA" id="ARBA00039759"/>
    </source>
</evidence>
<dbReference type="InParanoid" id="A0A7R8Z090"/>
<dbReference type="InterPro" id="IPR036866">
    <property type="entry name" value="RibonucZ/Hydroxyglut_hydro"/>
</dbReference>
<dbReference type="OrthoDB" id="262529at2759"/>
<evidence type="ECO:0000259" key="13">
    <source>
        <dbReference type="Pfam" id="PF07522"/>
    </source>
</evidence>
<evidence type="ECO:0000256" key="1">
    <source>
        <dbReference type="ARBA" id="ARBA00004123"/>
    </source>
</evidence>
<evidence type="ECO:0000256" key="12">
    <source>
        <dbReference type="ARBA" id="ARBA00042677"/>
    </source>
</evidence>
<organism evidence="14 15">
    <name type="scientific">Hermetia illucens</name>
    <name type="common">Black soldier fly</name>
    <dbReference type="NCBI Taxonomy" id="343691"/>
    <lineage>
        <taxon>Eukaryota</taxon>
        <taxon>Metazoa</taxon>
        <taxon>Ecdysozoa</taxon>
        <taxon>Arthropoda</taxon>
        <taxon>Hexapoda</taxon>
        <taxon>Insecta</taxon>
        <taxon>Pterygota</taxon>
        <taxon>Neoptera</taxon>
        <taxon>Endopterygota</taxon>
        <taxon>Diptera</taxon>
        <taxon>Brachycera</taxon>
        <taxon>Stratiomyomorpha</taxon>
        <taxon>Stratiomyidae</taxon>
        <taxon>Hermetiinae</taxon>
        <taxon>Hermetia</taxon>
    </lineage>
</organism>
<keyword evidence="5" id="KW-0227">DNA damage</keyword>
<dbReference type="Gene3D" id="3.60.15.10">
    <property type="entry name" value="Ribonuclease Z/Hydroxyacylglutathione hydrolase-like"/>
    <property type="match status" value="1"/>
</dbReference>
<evidence type="ECO:0000256" key="9">
    <source>
        <dbReference type="ARBA" id="ARBA00023204"/>
    </source>
</evidence>
<dbReference type="PANTHER" id="PTHR23240">
    <property type="entry name" value="DNA CROSS-LINK REPAIR PROTEIN PSO2/SNM1-RELATED"/>
    <property type="match status" value="1"/>
</dbReference>
<evidence type="ECO:0000313" key="14">
    <source>
        <dbReference type="EMBL" id="CAD7091296.1"/>
    </source>
</evidence>